<keyword evidence="15" id="KW-0865">Zymogen</keyword>
<evidence type="ECO:0000256" key="9">
    <source>
        <dbReference type="ARBA" id="ARBA00022729"/>
    </source>
</evidence>
<evidence type="ECO:0000313" key="23">
    <source>
        <dbReference type="EMBL" id="KAF9335335.1"/>
    </source>
</evidence>
<sequence length="611" mass="68021">MSERKKYLPLPTTESKSGSPGPVDPPSYSATSDPTVYMSTLAQQEVATRRRRRLRIGFFKLCLVSMIVYALLWPTSDPEHGEKRTGGRPHHVNRRPKNMPPFSFEKHMQGDVEQIIAGSLESNIVWDRLAEMTDTFGHRLVGSDALEKSIDWILAKAKADNLSVTTESVTVDYWQRNHESLYFLSPTRGAVKLHMLGLGYSVSTRDPVNGLEAEIIVAHSKGDLDALAAQGLVRGRIVLWNKKFESYNIDSIFRVQGAVWAQEHGAVASLARSAASLSLQSPHTGAAKPAKIPMASVSAEDADLLERALRRHQQDPQAFPDWPKVKLTMSATTELDARVSRNIIFELKGRERPGEVVVVGGHIDSWDVGVGALDDGAGCFIAWETIRQLSRLERPPRRTVRVVFWTSEENTGVGGRVYAKNHPETTDERHVFAFESDMGVFDAYGIAYTPGLRDDDSMALSSTQYLEAAGDFFLGSRKDLGYPGAGKHVLPRGFGEDIEPICNRGVACVEFISADPFPLPYSTSPWAVPEPPEAPKKGGKKKHDRRRKKHHKHHHDKNNKQQARRPLDSGYFNYHHTEADSMSVFTPEQLKTSAAVMAVWTYIAAESEIDF</sequence>
<dbReference type="EC" id="3.4.-.-" evidence="19"/>
<feature type="domain" description="Peptidase M28" evidence="22">
    <location>
        <begin position="342"/>
        <end position="599"/>
    </location>
</feature>
<dbReference type="GO" id="GO:0006508">
    <property type="term" value="P:proteolysis"/>
    <property type="evidence" value="ECO:0007669"/>
    <property type="project" value="UniProtKB-KW"/>
</dbReference>
<feature type="transmembrane region" description="Helical" evidence="21">
    <location>
        <begin position="58"/>
        <end position="75"/>
    </location>
</feature>
<keyword evidence="13" id="KW-0333">Golgi apparatus</keyword>
<dbReference type="PANTHER" id="PTHR12053">
    <property type="entry name" value="PROTEASE FAMILY M28 PLASMA GLUTAMATE CARBOXYPEPTIDASE-RELATED"/>
    <property type="match status" value="1"/>
</dbReference>
<dbReference type="GO" id="GO:0046872">
    <property type="term" value="F:metal ion binding"/>
    <property type="evidence" value="ECO:0007669"/>
    <property type="project" value="UniProtKB-KW"/>
</dbReference>
<keyword evidence="9" id="KW-0732">Signal</keyword>
<evidence type="ECO:0000313" key="24">
    <source>
        <dbReference type="Proteomes" id="UP000696485"/>
    </source>
</evidence>
<evidence type="ECO:0000256" key="7">
    <source>
        <dbReference type="ARBA" id="ARBA00022670"/>
    </source>
</evidence>
<keyword evidence="11" id="KW-0256">Endoplasmic reticulum</keyword>
<comment type="caution">
    <text evidence="23">The sequence shown here is derived from an EMBL/GenBank/DDBJ whole genome shotgun (WGS) entry which is preliminary data.</text>
</comment>
<keyword evidence="7 19" id="KW-0645">Protease</keyword>
<proteinExistence type="inferred from homology"/>
<comment type="similarity">
    <text evidence="19">Belongs to the peptidase M28 family.</text>
</comment>
<evidence type="ECO:0000256" key="16">
    <source>
        <dbReference type="ARBA" id="ARBA00023180"/>
    </source>
</evidence>
<keyword evidence="10 19" id="KW-0378">Hydrolase</keyword>
<evidence type="ECO:0000256" key="3">
    <source>
        <dbReference type="ARBA" id="ARBA00004555"/>
    </source>
</evidence>
<evidence type="ECO:0000256" key="19">
    <source>
        <dbReference type="RuleBase" id="RU361240"/>
    </source>
</evidence>
<comment type="subcellular location">
    <subcellularLocation>
        <location evidence="1">Endoplasmic reticulum</location>
    </subcellularLocation>
    <subcellularLocation>
        <location evidence="3">Golgi apparatus</location>
    </subcellularLocation>
    <subcellularLocation>
        <location evidence="2">Lysosome</location>
    </subcellularLocation>
    <subcellularLocation>
        <location evidence="4">Secreted</location>
    </subcellularLocation>
</comment>
<keyword evidence="12 19" id="KW-0862">Zinc</keyword>
<feature type="compositionally biased region" description="Basic residues" evidence="20">
    <location>
        <begin position="537"/>
        <end position="557"/>
    </location>
</feature>
<dbReference type="GO" id="GO:0004180">
    <property type="term" value="F:carboxypeptidase activity"/>
    <property type="evidence" value="ECO:0007669"/>
    <property type="project" value="UniProtKB-KW"/>
</dbReference>
<dbReference type="Pfam" id="PF04389">
    <property type="entry name" value="Peptidase_M28"/>
    <property type="match status" value="1"/>
</dbReference>
<evidence type="ECO:0000256" key="8">
    <source>
        <dbReference type="ARBA" id="ARBA00022723"/>
    </source>
</evidence>
<evidence type="ECO:0000256" key="1">
    <source>
        <dbReference type="ARBA" id="ARBA00004240"/>
    </source>
</evidence>
<keyword evidence="24" id="KW-1185">Reference proteome</keyword>
<evidence type="ECO:0000256" key="15">
    <source>
        <dbReference type="ARBA" id="ARBA00023145"/>
    </source>
</evidence>
<evidence type="ECO:0000256" key="13">
    <source>
        <dbReference type="ARBA" id="ARBA00023034"/>
    </source>
</evidence>
<keyword evidence="5" id="KW-0964">Secreted</keyword>
<keyword evidence="8 19" id="KW-0479">Metal-binding</keyword>
<dbReference type="GO" id="GO:0005794">
    <property type="term" value="C:Golgi apparatus"/>
    <property type="evidence" value="ECO:0007669"/>
    <property type="project" value="UniProtKB-SubCell"/>
</dbReference>
<keyword evidence="21" id="KW-1133">Transmembrane helix</keyword>
<evidence type="ECO:0000259" key="22">
    <source>
        <dbReference type="Pfam" id="PF04389"/>
    </source>
</evidence>
<dbReference type="Gene3D" id="3.40.630.10">
    <property type="entry name" value="Zn peptidases"/>
    <property type="match status" value="1"/>
</dbReference>
<evidence type="ECO:0000256" key="10">
    <source>
        <dbReference type="ARBA" id="ARBA00022801"/>
    </source>
</evidence>
<dbReference type="GO" id="GO:0005615">
    <property type="term" value="C:extracellular space"/>
    <property type="evidence" value="ECO:0007669"/>
    <property type="project" value="TreeGrafter"/>
</dbReference>
<dbReference type="InterPro" id="IPR007484">
    <property type="entry name" value="Peptidase_M28"/>
</dbReference>
<keyword evidence="17" id="KW-0458">Lysosome</keyword>
<dbReference type="AlphaFoldDB" id="A0A9P5SSV3"/>
<feature type="region of interest" description="Disordered" evidence="20">
    <location>
        <begin position="1"/>
        <end position="34"/>
    </location>
</feature>
<dbReference type="GO" id="GO:0043171">
    <property type="term" value="P:peptide catabolic process"/>
    <property type="evidence" value="ECO:0007669"/>
    <property type="project" value="TreeGrafter"/>
</dbReference>
<dbReference type="InterPro" id="IPR039866">
    <property type="entry name" value="CPQ"/>
</dbReference>
<dbReference type="SUPFAM" id="SSF53187">
    <property type="entry name" value="Zn-dependent exopeptidases"/>
    <property type="match status" value="1"/>
</dbReference>
<evidence type="ECO:0000256" key="18">
    <source>
        <dbReference type="ARBA" id="ARBA00025833"/>
    </source>
</evidence>
<evidence type="ECO:0000256" key="17">
    <source>
        <dbReference type="ARBA" id="ARBA00023228"/>
    </source>
</evidence>
<organism evidence="23 24">
    <name type="scientific">Podila minutissima</name>
    <dbReference type="NCBI Taxonomy" id="64525"/>
    <lineage>
        <taxon>Eukaryota</taxon>
        <taxon>Fungi</taxon>
        <taxon>Fungi incertae sedis</taxon>
        <taxon>Mucoromycota</taxon>
        <taxon>Mortierellomycotina</taxon>
        <taxon>Mortierellomycetes</taxon>
        <taxon>Mortierellales</taxon>
        <taxon>Mortierellaceae</taxon>
        <taxon>Podila</taxon>
    </lineage>
</organism>
<keyword evidence="6" id="KW-0121">Carboxypeptidase</keyword>
<comment type="subunit">
    <text evidence="18">Homodimer. The monomeric form is inactive while the homodimer is active.</text>
</comment>
<name>A0A9P5SSV3_9FUNG</name>
<evidence type="ECO:0000256" key="14">
    <source>
        <dbReference type="ARBA" id="ARBA00023049"/>
    </source>
</evidence>
<protein>
    <recommendedName>
        <fullName evidence="19">Peptide hydrolase</fullName>
        <ecNumber evidence="19">3.4.-.-</ecNumber>
    </recommendedName>
</protein>
<dbReference type="PANTHER" id="PTHR12053:SF3">
    <property type="entry name" value="CARBOXYPEPTIDASE Q"/>
    <property type="match status" value="1"/>
</dbReference>
<dbReference type="GO" id="GO:0005783">
    <property type="term" value="C:endoplasmic reticulum"/>
    <property type="evidence" value="ECO:0007669"/>
    <property type="project" value="UniProtKB-SubCell"/>
</dbReference>
<dbReference type="GO" id="GO:0070573">
    <property type="term" value="F:metallodipeptidase activity"/>
    <property type="evidence" value="ECO:0007669"/>
    <property type="project" value="InterPro"/>
</dbReference>
<keyword evidence="16" id="KW-0325">Glycoprotein</keyword>
<evidence type="ECO:0000256" key="11">
    <source>
        <dbReference type="ARBA" id="ARBA00022824"/>
    </source>
</evidence>
<evidence type="ECO:0000256" key="2">
    <source>
        <dbReference type="ARBA" id="ARBA00004371"/>
    </source>
</evidence>
<evidence type="ECO:0000256" key="12">
    <source>
        <dbReference type="ARBA" id="ARBA00022833"/>
    </source>
</evidence>
<evidence type="ECO:0000256" key="5">
    <source>
        <dbReference type="ARBA" id="ARBA00022525"/>
    </source>
</evidence>
<keyword evidence="14" id="KW-0482">Metalloprotease</keyword>
<accession>A0A9P5SSV3</accession>
<gene>
    <name evidence="23" type="ORF">BG006_000336</name>
</gene>
<feature type="region of interest" description="Disordered" evidence="20">
    <location>
        <begin position="523"/>
        <end position="566"/>
    </location>
</feature>
<evidence type="ECO:0000256" key="20">
    <source>
        <dbReference type="SAM" id="MobiDB-lite"/>
    </source>
</evidence>
<keyword evidence="21" id="KW-0472">Membrane</keyword>
<evidence type="ECO:0000256" key="4">
    <source>
        <dbReference type="ARBA" id="ARBA00004613"/>
    </source>
</evidence>
<evidence type="ECO:0000256" key="6">
    <source>
        <dbReference type="ARBA" id="ARBA00022645"/>
    </source>
</evidence>
<evidence type="ECO:0000256" key="21">
    <source>
        <dbReference type="SAM" id="Phobius"/>
    </source>
</evidence>
<dbReference type="Proteomes" id="UP000696485">
    <property type="component" value="Unassembled WGS sequence"/>
</dbReference>
<keyword evidence="21" id="KW-0812">Transmembrane</keyword>
<reference evidence="23" key="1">
    <citation type="journal article" date="2020" name="Fungal Divers.">
        <title>Resolving the Mortierellaceae phylogeny through synthesis of multi-gene phylogenetics and phylogenomics.</title>
        <authorList>
            <person name="Vandepol N."/>
            <person name="Liber J."/>
            <person name="Desiro A."/>
            <person name="Na H."/>
            <person name="Kennedy M."/>
            <person name="Barry K."/>
            <person name="Grigoriev I.V."/>
            <person name="Miller A.N."/>
            <person name="O'Donnell K."/>
            <person name="Stajich J.E."/>
            <person name="Bonito G."/>
        </authorList>
    </citation>
    <scope>NUCLEOTIDE SEQUENCE</scope>
    <source>
        <strain evidence="23">NVP1</strain>
    </source>
</reference>
<dbReference type="EMBL" id="JAAAUY010000105">
    <property type="protein sequence ID" value="KAF9335335.1"/>
    <property type="molecule type" value="Genomic_DNA"/>
</dbReference>
<dbReference type="Gene3D" id="3.50.30.30">
    <property type="match status" value="1"/>
</dbReference>